<dbReference type="Proteomes" id="UP000228947">
    <property type="component" value="Unassembled WGS sequence"/>
</dbReference>
<keyword evidence="1" id="KW-0812">Transmembrane</keyword>
<accession>A0A2M8PBN4</accession>
<evidence type="ECO:0000313" key="4">
    <source>
        <dbReference type="Proteomes" id="UP000228947"/>
    </source>
</evidence>
<name>A0A2M8PBN4_9CHLR</name>
<feature type="transmembrane region" description="Helical" evidence="1">
    <location>
        <begin position="160"/>
        <end position="179"/>
    </location>
</feature>
<evidence type="ECO:0000313" key="5">
    <source>
        <dbReference type="Proteomes" id="UP000229681"/>
    </source>
</evidence>
<feature type="transmembrane region" description="Helical" evidence="1">
    <location>
        <begin position="199"/>
        <end position="221"/>
    </location>
</feature>
<gene>
    <name evidence="2" type="ORF">CUN49_13000</name>
    <name evidence="3" type="ORF">CUN50_00325</name>
</gene>
<reference evidence="4 5" key="1">
    <citation type="submission" date="2017-11" db="EMBL/GenBank/DDBJ databases">
        <title>Evolution of Phototrophy in the Chloroflexi Phylum Driven by Horizontal Gene Transfer.</title>
        <authorList>
            <person name="Ward L.M."/>
            <person name="Hemp J."/>
            <person name="Shih P.M."/>
            <person name="Mcglynn S.E."/>
            <person name="Fischer W."/>
        </authorList>
    </citation>
    <scope>NUCLEOTIDE SEQUENCE [LARGE SCALE GENOMIC DNA]</scope>
    <source>
        <strain evidence="3">CP1_1M</strain>
        <strain evidence="2">JP3_13</strain>
    </source>
</reference>
<protein>
    <submittedName>
        <fullName evidence="2">Uncharacterized protein</fullName>
    </submittedName>
</protein>
<proteinExistence type="predicted"/>
<evidence type="ECO:0000256" key="1">
    <source>
        <dbReference type="SAM" id="Phobius"/>
    </source>
</evidence>
<dbReference type="EMBL" id="PGTL01000001">
    <property type="protein sequence ID" value="PJF43403.1"/>
    <property type="molecule type" value="Genomic_DNA"/>
</dbReference>
<dbReference type="AlphaFoldDB" id="A0A2M8PBN4"/>
<feature type="transmembrane region" description="Helical" evidence="1">
    <location>
        <begin position="12"/>
        <end position="33"/>
    </location>
</feature>
<organism evidence="2 5">
    <name type="scientific">Candidatus Thermofonsia Clade 1 bacterium</name>
    <dbReference type="NCBI Taxonomy" id="2364210"/>
    <lineage>
        <taxon>Bacteria</taxon>
        <taxon>Bacillati</taxon>
        <taxon>Chloroflexota</taxon>
        <taxon>Candidatus Thermofontia</taxon>
        <taxon>Candidatus Thermofonsia Clade 1</taxon>
    </lineage>
</organism>
<feature type="transmembrane region" description="Helical" evidence="1">
    <location>
        <begin position="53"/>
        <end position="74"/>
    </location>
</feature>
<feature type="transmembrane region" description="Helical" evidence="1">
    <location>
        <begin position="126"/>
        <end position="148"/>
    </location>
</feature>
<feature type="transmembrane region" description="Helical" evidence="1">
    <location>
        <begin position="86"/>
        <end position="106"/>
    </location>
</feature>
<dbReference type="EMBL" id="PGTM01000235">
    <property type="protein sequence ID" value="PJF34958.1"/>
    <property type="molecule type" value="Genomic_DNA"/>
</dbReference>
<comment type="caution">
    <text evidence="2">The sequence shown here is derived from an EMBL/GenBank/DDBJ whole genome shotgun (WGS) entry which is preliminary data.</text>
</comment>
<keyword evidence="1" id="KW-1133">Transmembrane helix</keyword>
<keyword evidence="1" id="KW-0472">Membrane</keyword>
<dbReference type="Proteomes" id="UP000229681">
    <property type="component" value="Unassembled WGS sequence"/>
</dbReference>
<evidence type="ECO:0000313" key="3">
    <source>
        <dbReference type="EMBL" id="PJF43403.1"/>
    </source>
</evidence>
<evidence type="ECO:0000313" key="2">
    <source>
        <dbReference type="EMBL" id="PJF34958.1"/>
    </source>
</evidence>
<sequence>MTASQTPRRRLRLGAALLAALTIGIALITLLGLEPVPTLPPETNQMLNAFSQLLIQLVAVIGAIALLLGVLNLTRFHAAQLRQMPRGLYSLLLLATLLGVLSVRALERSGILRIGNDEASALSLTILDVAQVAVESALAGLIFFALVYSAARLMRKRVTLWNALFLAALVIVLLGFSPLGGTTLLPALREWLLSVPVNAGTRGLLIGVALGTVVVGVRVLIGRDRTFRE</sequence>